<dbReference type="PANTHER" id="PTHR43214:SF42">
    <property type="entry name" value="TRANSCRIPTIONAL REGULATORY PROTEIN DESR"/>
    <property type="match status" value="1"/>
</dbReference>
<evidence type="ECO:0000313" key="7">
    <source>
        <dbReference type="Proteomes" id="UP001157126"/>
    </source>
</evidence>
<dbReference type="InterPro" id="IPR058245">
    <property type="entry name" value="NreC/VraR/RcsB-like_REC"/>
</dbReference>
<evidence type="ECO:0000256" key="2">
    <source>
        <dbReference type="ARBA" id="ARBA00023125"/>
    </source>
</evidence>
<dbReference type="GO" id="GO:0003677">
    <property type="term" value="F:DNA binding"/>
    <property type="evidence" value="ECO:0007669"/>
    <property type="project" value="UniProtKB-KW"/>
</dbReference>
<dbReference type="SUPFAM" id="SSF52172">
    <property type="entry name" value="CheY-like"/>
    <property type="match status" value="1"/>
</dbReference>
<dbReference type="SMART" id="SM00421">
    <property type="entry name" value="HTH_LUXR"/>
    <property type="match status" value="1"/>
</dbReference>
<dbReference type="InterPro" id="IPR016032">
    <property type="entry name" value="Sig_transdc_resp-reg_C-effctor"/>
</dbReference>
<proteinExistence type="predicted"/>
<gene>
    <name evidence="6" type="primary">desR_2</name>
    <name evidence="6" type="ORF">GCM10025883_29670</name>
</gene>
<dbReference type="InterPro" id="IPR001789">
    <property type="entry name" value="Sig_transdc_resp-reg_receiver"/>
</dbReference>
<keyword evidence="1 3" id="KW-0597">Phosphoprotein</keyword>
<feature type="domain" description="HTH luxR-type" evidence="4">
    <location>
        <begin position="134"/>
        <end position="199"/>
    </location>
</feature>
<evidence type="ECO:0000259" key="5">
    <source>
        <dbReference type="PROSITE" id="PS50110"/>
    </source>
</evidence>
<dbReference type="SUPFAM" id="SSF46894">
    <property type="entry name" value="C-terminal effector domain of the bipartite response regulators"/>
    <property type="match status" value="1"/>
</dbReference>
<keyword evidence="2 6" id="KW-0238">DNA-binding</keyword>
<evidence type="ECO:0000313" key="6">
    <source>
        <dbReference type="EMBL" id="GMA40922.1"/>
    </source>
</evidence>
<comment type="caution">
    <text evidence="6">The sequence shown here is derived from an EMBL/GenBank/DDBJ whole genome shotgun (WGS) entry which is preliminary data.</text>
</comment>
<dbReference type="CDD" id="cd17535">
    <property type="entry name" value="REC_NarL-like"/>
    <property type="match status" value="1"/>
</dbReference>
<dbReference type="EMBL" id="BSUO01000001">
    <property type="protein sequence ID" value="GMA40922.1"/>
    <property type="molecule type" value="Genomic_DNA"/>
</dbReference>
<dbReference type="InterPro" id="IPR000792">
    <property type="entry name" value="Tscrpt_reg_LuxR_C"/>
</dbReference>
<dbReference type="PANTHER" id="PTHR43214">
    <property type="entry name" value="TWO-COMPONENT RESPONSE REGULATOR"/>
    <property type="match status" value="1"/>
</dbReference>
<dbReference type="Gene3D" id="3.40.50.2300">
    <property type="match status" value="1"/>
</dbReference>
<dbReference type="PROSITE" id="PS50110">
    <property type="entry name" value="RESPONSE_REGULATORY"/>
    <property type="match status" value="1"/>
</dbReference>
<protein>
    <submittedName>
        <fullName evidence="6">DNA-binding response regulator</fullName>
    </submittedName>
</protein>
<dbReference type="Proteomes" id="UP001157126">
    <property type="component" value="Unassembled WGS sequence"/>
</dbReference>
<name>A0ABQ6IUT6_9MICO</name>
<dbReference type="RefSeq" id="WP_284304542.1">
    <property type="nucleotide sequence ID" value="NZ_BSUO01000001.1"/>
</dbReference>
<dbReference type="Pfam" id="PF00196">
    <property type="entry name" value="GerE"/>
    <property type="match status" value="1"/>
</dbReference>
<dbReference type="PROSITE" id="PS50043">
    <property type="entry name" value="HTH_LUXR_2"/>
    <property type="match status" value="1"/>
</dbReference>
<dbReference type="SMART" id="SM00448">
    <property type="entry name" value="REC"/>
    <property type="match status" value="1"/>
</dbReference>
<feature type="domain" description="Response regulatory" evidence="5">
    <location>
        <begin position="3"/>
        <end position="119"/>
    </location>
</feature>
<sequence>MIRVLLVDDEELIREALRSLLEREADIEVVACAADGRSAVEAARGQRPDVVVADLTMPGLDGLGVVRELSRVLPDCAVVILTGYGNPLAIRRALSSGARGFLAKGAPGTALADVVRRVQEGNRYVDPLLAADALTAPPSPLTARESEVLLAAGADGVVKDAARALHLATGTVRNHLTTAAAKLGARGRVEAYRLARDHGWI</sequence>
<evidence type="ECO:0000256" key="1">
    <source>
        <dbReference type="ARBA" id="ARBA00022553"/>
    </source>
</evidence>
<evidence type="ECO:0000256" key="3">
    <source>
        <dbReference type="PROSITE-ProRule" id="PRU00169"/>
    </source>
</evidence>
<accession>A0ABQ6IUT6</accession>
<organism evidence="6 7">
    <name type="scientific">Mobilicoccus caccae</name>
    <dbReference type="NCBI Taxonomy" id="1859295"/>
    <lineage>
        <taxon>Bacteria</taxon>
        <taxon>Bacillati</taxon>
        <taxon>Actinomycetota</taxon>
        <taxon>Actinomycetes</taxon>
        <taxon>Micrococcales</taxon>
        <taxon>Dermatophilaceae</taxon>
        <taxon>Mobilicoccus</taxon>
    </lineage>
</organism>
<reference evidence="7" key="1">
    <citation type="journal article" date="2019" name="Int. J. Syst. Evol. Microbiol.">
        <title>The Global Catalogue of Microorganisms (GCM) 10K type strain sequencing project: providing services to taxonomists for standard genome sequencing and annotation.</title>
        <authorList>
            <consortium name="The Broad Institute Genomics Platform"/>
            <consortium name="The Broad Institute Genome Sequencing Center for Infectious Disease"/>
            <person name="Wu L."/>
            <person name="Ma J."/>
        </authorList>
    </citation>
    <scope>NUCLEOTIDE SEQUENCE [LARGE SCALE GENOMIC DNA]</scope>
    <source>
        <strain evidence="7">NBRC 113072</strain>
    </source>
</reference>
<dbReference type="Pfam" id="PF00072">
    <property type="entry name" value="Response_reg"/>
    <property type="match status" value="1"/>
</dbReference>
<keyword evidence="7" id="KW-1185">Reference proteome</keyword>
<feature type="modified residue" description="4-aspartylphosphate" evidence="3">
    <location>
        <position position="54"/>
    </location>
</feature>
<evidence type="ECO:0000259" key="4">
    <source>
        <dbReference type="PROSITE" id="PS50043"/>
    </source>
</evidence>
<dbReference type="InterPro" id="IPR011006">
    <property type="entry name" value="CheY-like_superfamily"/>
</dbReference>
<dbReference type="CDD" id="cd06170">
    <property type="entry name" value="LuxR_C_like"/>
    <property type="match status" value="1"/>
</dbReference>
<dbReference type="InterPro" id="IPR039420">
    <property type="entry name" value="WalR-like"/>
</dbReference>